<dbReference type="eggNOG" id="arCOG07952">
    <property type="taxonomic scope" value="Archaea"/>
</dbReference>
<dbReference type="RefSeq" id="WP_011008184.1">
    <property type="nucleotide sequence ID" value="NC_003364.1"/>
</dbReference>
<accession>Q8ZWI9</accession>
<proteinExistence type="predicted"/>
<evidence type="ECO:0000313" key="2">
    <source>
        <dbReference type="Proteomes" id="UP000002439"/>
    </source>
</evidence>
<sequence length="912" mass="102320">MEEAPRCIAAVEEAVKPAVVAAAGVAGALAVHDGLYSTAVVSATAAAVILAREGAFERAVEYVKKAAEAAYEAAREVFEKAKVMLHRLYELFVEAVARVLDYVKAHWFIIAAAAAELIAWAVAQQLDFTLWMDHVAMLASLIFGGVKFRRERPAGRSTINEEVLATKRGASVLPLIGVEVTYQFTNEDLVNLIRSAISKGDVQMLVKEVIRLHGNKNIDVTTIATLIEYVYRELHTDIVARSLNELRTGRTSVNLDQIRGIYKRLDELEKSLYTFVRALRSQPVGLYPGNFELKWFDKIAKAPLQHLINYGSATMADKLIAFVKGLKYGSAWARVVVNALAQGKLLEVVEKPLPAIDIKPYKPKATDLAGRLASIYEGFAKAGADRVAITMTGKGYRIEVAKQGAMLTAEYTGGTTIRVLKISEEDPREIIAKLFDLKKPAKVTDPGNAVRGLMGGWLHTDISYEKRDHTFFATTTSEVQAHIYASLGLKVGLVSALSISSGGVKPVFYASLRKREKGPALEYFHYIRTKALEFHGKAIPREVVGLAESALRELVEKTRDKLEKRPERREVFEKKLRYLAEVEKALEILSGKVGSLCITNCGEQDFKLTFDNYPEYAKQIYTLLDALEMDEKNFSHFLTSAIIADGTVYRHRVLLTIGSFESGELPLNVYHKVALWLAVLATRGVKPYNVYFKPNKAYLELRLEDLRKHIETAWEFYGQIYSATRGLAKPSDNIYAKLNFIQKKLGLKAPTTEYKPAEWEFRSREVVAGLKPPQFKTTIKIGERTVDLFVRIEAYVSLGDRKLTDPNDIAAQCRNNEECKLHITIAHDYDAYPITFGWRRNNKGVYYPRGSIRLDDFKKAVLETVSGTAVSNELSTRFLEGLMQYRRVREVVKAWLESRPKKDEKRGGLERQ</sequence>
<reference evidence="1 2" key="1">
    <citation type="journal article" date="2002" name="Proc. Natl. Acad. Sci. U.S.A.">
        <title>Genome sequence of the hyperthermophilic crenarchaeon Pyrobaculum aerophilum.</title>
        <authorList>
            <person name="Fitz-Gibbon S.T."/>
            <person name="Ladner H."/>
            <person name="Kim U.J."/>
            <person name="Stetter K.O."/>
            <person name="Simon M.I."/>
            <person name="Miller J.H."/>
        </authorList>
    </citation>
    <scope>NUCLEOTIDE SEQUENCE [LARGE SCALE GENOMIC DNA]</scope>
    <source>
        <strain evidence="2">ATCC 51768 / DSM 7523 / JCM 9630 / CIP 104966 / NBRC 100827 / IM2</strain>
    </source>
</reference>
<dbReference type="EnsemblBacteria" id="AAL63713">
    <property type="protein sequence ID" value="AAL63713"/>
    <property type="gene ID" value="PAE1770"/>
</dbReference>
<dbReference type="Proteomes" id="UP000002439">
    <property type="component" value="Chromosome"/>
</dbReference>
<protein>
    <submittedName>
        <fullName evidence="1">PaREP2b</fullName>
    </submittedName>
</protein>
<dbReference type="EMBL" id="AE009441">
    <property type="protein sequence ID" value="AAL63713.1"/>
    <property type="molecule type" value="Genomic_DNA"/>
</dbReference>
<gene>
    <name evidence="1" type="ordered locus">PAE1770</name>
</gene>
<organism evidence="1 2">
    <name type="scientific">Pyrobaculum aerophilum (strain ATCC 51768 / DSM 7523 / JCM 9630 / CIP 104966 / NBRC 100827 / IM2)</name>
    <dbReference type="NCBI Taxonomy" id="178306"/>
    <lineage>
        <taxon>Archaea</taxon>
        <taxon>Thermoproteota</taxon>
        <taxon>Thermoprotei</taxon>
        <taxon>Thermoproteales</taxon>
        <taxon>Thermoproteaceae</taxon>
        <taxon>Pyrobaculum</taxon>
    </lineage>
</organism>
<name>Q8ZWI9_PYRAE</name>
<dbReference type="PATRIC" id="fig|178306.9.peg.1303"/>
<dbReference type="GeneID" id="68225667"/>
<dbReference type="AlphaFoldDB" id="Q8ZWI9"/>
<evidence type="ECO:0000313" key="1">
    <source>
        <dbReference type="EMBL" id="AAL63713.1"/>
    </source>
</evidence>
<dbReference type="STRING" id="178306.PAE1770"/>
<dbReference type="HOGENOM" id="CLU_318762_0_0_2"/>
<dbReference type="KEGG" id="pai:PAE1770"/>
<keyword evidence="2" id="KW-1185">Reference proteome</keyword>
<dbReference type="InParanoid" id="Q8ZWI9"/>